<dbReference type="PANTHER" id="PTHR24242">
    <property type="entry name" value="G-PROTEIN COUPLED RECEPTOR"/>
    <property type="match status" value="1"/>
</dbReference>
<dbReference type="SUPFAM" id="SSF81321">
    <property type="entry name" value="Family A G protein-coupled receptor-like"/>
    <property type="match status" value="1"/>
</dbReference>
<keyword evidence="8 10" id="KW-0472">Membrane</keyword>
<dbReference type="PRINTS" id="PR00237">
    <property type="entry name" value="GPCRRHODOPSN"/>
</dbReference>
<evidence type="ECO:0000313" key="12">
    <source>
        <dbReference type="Ensembl" id="ENSSANP00000033514.1"/>
    </source>
</evidence>
<keyword evidence="7" id="KW-0807">Transducer</keyword>
<evidence type="ECO:0000256" key="2">
    <source>
        <dbReference type="ARBA" id="ARBA00022475"/>
    </source>
</evidence>
<dbReference type="PANTHER" id="PTHR24242:SF227">
    <property type="entry name" value="OLFACTORY RECEPTOR"/>
    <property type="match status" value="1"/>
</dbReference>
<proteinExistence type="predicted"/>
<dbReference type="GO" id="GO:0005886">
    <property type="term" value="C:plasma membrane"/>
    <property type="evidence" value="ECO:0007669"/>
    <property type="project" value="UniProtKB-SubCell"/>
</dbReference>
<reference evidence="12" key="2">
    <citation type="submission" date="2025-09" db="UniProtKB">
        <authorList>
            <consortium name="Ensembl"/>
        </authorList>
    </citation>
    <scope>IDENTIFICATION</scope>
</reference>
<feature type="transmembrane region" description="Helical" evidence="10">
    <location>
        <begin position="24"/>
        <end position="48"/>
    </location>
</feature>
<feature type="transmembrane region" description="Helical" evidence="10">
    <location>
        <begin position="60"/>
        <end position="83"/>
    </location>
</feature>
<sequence>MSVGNINSVKDFVIFSFPGLQSHYYGLVSAILFLVYVFTLMGNAVFFTAFVMTKSLQRPVYYFIINLVVCDVLFSTATLPKIISRYWFQDGT</sequence>
<evidence type="ECO:0000256" key="3">
    <source>
        <dbReference type="ARBA" id="ARBA00022606"/>
    </source>
</evidence>
<dbReference type="InterPro" id="IPR000276">
    <property type="entry name" value="GPCR_Rhodpsn"/>
</dbReference>
<evidence type="ECO:0000256" key="5">
    <source>
        <dbReference type="ARBA" id="ARBA00022725"/>
    </source>
</evidence>
<dbReference type="InterPro" id="IPR050939">
    <property type="entry name" value="Olfactory_GPCR1"/>
</dbReference>
<reference evidence="12" key="1">
    <citation type="submission" date="2025-08" db="UniProtKB">
        <authorList>
            <consortium name="Ensembl"/>
        </authorList>
    </citation>
    <scope>IDENTIFICATION</scope>
</reference>
<keyword evidence="7" id="KW-0297">G-protein coupled receptor</keyword>
<dbReference type="AlphaFoldDB" id="A0A671MSK9"/>
<dbReference type="Pfam" id="PF00001">
    <property type="entry name" value="7tm_1"/>
    <property type="match status" value="1"/>
</dbReference>
<keyword evidence="2" id="KW-1003">Cell membrane</keyword>
<protein>
    <recommendedName>
        <fullName evidence="11">G-protein coupled receptors family 1 profile domain-containing protein</fullName>
    </recommendedName>
</protein>
<keyword evidence="3" id="KW-0716">Sensory transduction</keyword>
<keyword evidence="9" id="KW-0675">Receptor</keyword>
<evidence type="ECO:0000313" key="13">
    <source>
        <dbReference type="Proteomes" id="UP000472260"/>
    </source>
</evidence>
<comment type="subcellular location">
    <subcellularLocation>
        <location evidence="1">Cell membrane</location>
        <topology evidence="1">Multi-pass membrane protein</topology>
    </subcellularLocation>
</comment>
<keyword evidence="13" id="KW-1185">Reference proteome</keyword>
<evidence type="ECO:0000256" key="10">
    <source>
        <dbReference type="SAM" id="Phobius"/>
    </source>
</evidence>
<evidence type="ECO:0000256" key="4">
    <source>
        <dbReference type="ARBA" id="ARBA00022692"/>
    </source>
</evidence>
<keyword evidence="6 10" id="KW-1133">Transmembrane helix</keyword>
<dbReference type="Ensembl" id="ENSSANT00000035674.1">
    <property type="protein sequence ID" value="ENSSANP00000033514.1"/>
    <property type="gene ID" value="ENSSANG00000017031.1"/>
</dbReference>
<keyword evidence="5" id="KW-0552">Olfaction</keyword>
<dbReference type="GO" id="GO:0004930">
    <property type="term" value="F:G protein-coupled receptor activity"/>
    <property type="evidence" value="ECO:0007669"/>
    <property type="project" value="UniProtKB-KW"/>
</dbReference>
<dbReference type="PROSITE" id="PS50262">
    <property type="entry name" value="G_PROTEIN_RECEP_F1_2"/>
    <property type="match status" value="1"/>
</dbReference>
<evidence type="ECO:0000256" key="1">
    <source>
        <dbReference type="ARBA" id="ARBA00004651"/>
    </source>
</evidence>
<organism evidence="12 13">
    <name type="scientific">Sinocyclocheilus anshuiensis</name>
    <dbReference type="NCBI Taxonomy" id="1608454"/>
    <lineage>
        <taxon>Eukaryota</taxon>
        <taxon>Metazoa</taxon>
        <taxon>Chordata</taxon>
        <taxon>Craniata</taxon>
        <taxon>Vertebrata</taxon>
        <taxon>Euteleostomi</taxon>
        <taxon>Actinopterygii</taxon>
        <taxon>Neopterygii</taxon>
        <taxon>Teleostei</taxon>
        <taxon>Ostariophysi</taxon>
        <taxon>Cypriniformes</taxon>
        <taxon>Cyprinidae</taxon>
        <taxon>Cyprininae</taxon>
        <taxon>Sinocyclocheilus</taxon>
    </lineage>
</organism>
<evidence type="ECO:0000256" key="8">
    <source>
        <dbReference type="ARBA" id="ARBA00023136"/>
    </source>
</evidence>
<evidence type="ECO:0000256" key="6">
    <source>
        <dbReference type="ARBA" id="ARBA00022989"/>
    </source>
</evidence>
<evidence type="ECO:0000256" key="7">
    <source>
        <dbReference type="ARBA" id="ARBA00023040"/>
    </source>
</evidence>
<accession>A0A671MSK9</accession>
<evidence type="ECO:0000256" key="9">
    <source>
        <dbReference type="ARBA" id="ARBA00023170"/>
    </source>
</evidence>
<name>A0A671MSK9_9TELE</name>
<keyword evidence="4 10" id="KW-0812">Transmembrane</keyword>
<evidence type="ECO:0000259" key="11">
    <source>
        <dbReference type="PROSITE" id="PS50262"/>
    </source>
</evidence>
<feature type="domain" description="G-protein coupled receptors family 1 profile" evidence="11">
    <location>
        <begin position="42"/>
        <end position="92"/>
    </location>
</feature>
<dbReference type="GO" id="GO:0007608">
    <property type="term" value="P:sensory perception of smell"/>
    <property type="evidence" value="ECO:0007669"/>
    <property type="project" value="UniProtKB-KW"/>
</dbReference>
<dbReference type="InterPro" id="IPR017452">
    <property type="entry name" value="GPCR_Rhodpsn_7TM"/>
</dbReference>
<dbReference type="Proteomes" id="UP000472260">
    <property type="component" value="Unassembled WGS sequence"/>
</dbReference>
<dbReference type="Gene3D" id="1.20.1070.10">
    <property type="entry name" value="Rhodopsin 7-helix transmembrane proteins"/>
    <property type="match status" value="1"/>
</dbReference>